<evidence type="ECO:0000313" key="2">
    <source>
        <dbReference type="EMBL" id="RNA67385.1"/>
    </source>
</evidence>
<gene>
    <name evidence="2" type="ORF">EBO34_11630</name>
</gene>
<dbReference type="OrthoDB" id="2874588at2"/>
<evidence type="ECO:0000313" key="3">
    <source>
        <dbReference type="Proteomes" id="UP000278746"/>
    </source>
</evidence>
<accession>A0A3M7TPK5</accession>
<reference evidence="2 3" key="1">
    <citation type="submission" date="2018-10" db="EMBL/GenBank/DDBJ databases">
        <title>Bacillus Keqinensis sp. nov., a moderately halophilic bacterium isolated from a saline-alkaline lake.</title>
        <authorList>
            <person name="Wang H."/>
        </authorList>
    </citation>
    <scope>NUCLEOTIDE SEQUENCE [LARGE SCALE GENOMIC DNA]</scope>
    <source>
        <strain evidence="2 3">KQ-3</strain>
    </source>
</reference>
<dbReference type="PROSITE" id="PS51257">
    <property type="entry name" value="PROKAR_LIPOPROTEIN"/>
    <property type="match status" value="1"/>
</dbReference>
<comment type="caution">
    <text evidence="2">The sequence shown here is derived from an EMBL/GenBank/DDBJ whole genome shotgun (WGS) entry which is preliminary data.</text>
</comment>
<keyword evidence="1" id="KW-0472">Membrane</keyword>
<sequence length="216" mass="24860">MREETRNRIAAAVILIVIACLPFVTELPKSEGIDEDEVHYHYVKTVTEAQSLFEAHERMDGKYYNERFPQKDAVFTYMEDTFTSAGIELALSTIFTEADNGLVYKEPFQHYLREGYYRTSESSDQNYYDAVKNTILNPGLSVISLDDFEFRRDGGNVILETKHASVLYYNSEKDSGGHFERYGYPPEDKLTVRFTFKEGEDGNLKVQDYSVKSGRS</sequence>
<keyword evidence="3" id="KW-1185">Reference proteome</keyword>
<organism evidence="2 3">
    <name type="scientific">Alteribacter keqinensis</name>
    <dbReference type="NCBI Taxonomy" id="2483800"/>
    <lineage>
        <taxon>Bacteria</taxon>
        <taxon>Bacillati</taxon>
        <taxon>Bacillota</taxon>
        <taxon>Bacilli</taxon>
        <taxon>Bacillales</taxon>
        <taxon>Bacillaceae</taxon>
        <taxon>Alteribacter</taxon>
    </lineage>
</organism>
<dbReference type="Proteomes" id="UP000278746">
    <property type="component" value="Unassembled WGS sequence"/>
</dbReference>
<dbReference type="AlphaFoldDB" id="A0A3M7TPK5"/>
<dbReference type="RefSeq" id="WP_122898721.1">
    <property type="nucleotide sequence ID" value="NZ_RHIB01000002.1"/>
</dbReference>
<dbReference type="EMBL" id="RHIB01000002">
    <property type="protein sequence ID" value="RNA67385.1"/>
    <property type="molecule type" value="Genomic_DNA"/>
</dbReference>
<feature type="transmembrane region" description="Helical" evidence="1">
    <location>
        <begin position="7"/>
        <end position="24"/>
    </location>
</feature>
<name>A0A3M7TPK5_9BACI</name>
<keyword evidence="1" id="KW-1133">Transmembrane helix</keyword>
<keyword evidence="1" id="KW-0812">Transmembrane</keyword>
<protein>
    <submittedName>
        <fullName evidence="2">Uncharacterized protein</fullName>
    </submittedName>
</protein>
<proteinExistence type="predicted"/>
<evidence type="ECO:0000256" key="1">
    <source>
        <dbReference type="SAM" id="Phobius"/>
    </source>
</evidence>